<dbReference type="RefSeq" id="WP_088465159.1">
    <property type="nucleotide sequence ID" value="NZ_NIRR01000026.1"/>
</dbReference>
<organism evidence="1 2">
    <name type="scientific">Hymenobacter amundsenii</name>
    <dbReference type="NCBI Taxonomy" id="2006685"/>
    <lineage>
        <taxon>Bacteria</taxon>
        <taxon>Pseudomonadati</taxon>
        <taxon>Bacteroidota</taxon>
        <taxon>Cytophagia</taxon>
        <taxon>Cytophagales</taxon>
        <taxon>Hymenobacteraceae</taxon>
        <taxon>Hymenobacter</taxon>
    </lineage>
</organism>
<dbReference type="EMBL" id="NIRR01000026">
    <property type="protein sequence ID" value="OWP62375.1"/>
    <property type="molecule type" value="Genomic_DNA"/>
</dbReference>
<comment type="caution">
    <text evidence="1">The sequence shown here is derived from an EMBL/GenBank/DDBJ whole genome shotgun (WGS) entry which is preliminary data.</text>
</comment>
<evidence type="ECO:0000313" key="2">
    <source>
        <dbReference type="Proteomes" id="UP000197277"/>
    </source>
</evidence>
<reference evidence="1 2" key="1">
    <citation type="submission" date="2017-06" db="EMBL/GenBank/DDBJ databases">
        <title>Hymenobacter amundsenii sp. nov. isolated from regoliths in Antarctica.</title>
        <authorList>
            <person name="Sedlacek I."/>
            <person name="Kralova S."/>
            <person name="Pantucek R."/>
            <person name="Svec P."/>
            <person name="Holochova P."/>
            <person name="Stankova E."/>
            <person name="Vrbovska V."/>
            <person name="Busse H.-J."/>
        </authorList>
    </citation>
    <scope>NUCLEOTIDE SEQUENCE [LARGE SCALE GENOMIC DNA]</scope>
    <source>
        <strain evidence="1 2">CCM 8682</strain>
    </source>
</reference>
<dbReference type="Proteomes" id="UP000197277">
    <property type="component" value="Unassembled WGS sequence"/>
</dbReference>
<proteinExistence type="predicted"/>
<keyword evidence="2" id="KW-1185">Reference proteome</keyword>
<name>A0A246FLB4_9BACT</name>
<accession>A0A246FLB4</accession>
<sequence>MFSIAQNTETVAKESLREYRFSTEDVLSSLADRQVRRYSAERATTLGNGYHGKVDIYFQTADGAAKRVQTTVWATDADFLTLKAGASLPLRSVLGFDFC</sequence>
<dbReference type="AlphaFoldDB" id="A0A246FLB4"/>
<dbReference type="OrthoDB" id="982075at2"/>
<evidence type="ECO:0000313" key="1">
    <source>
        <dbReference type="EMBL" id="OWP62375.1"/>
    </source>
</evidence>
<gene>
    <name evidence="1" type="ORF">CDA63_14390</name>
</gene>
<protein>
    <submittedName>
        <fullName evidence="1">Uncharacterized protein</fullName>
    </submittedName>
</protein>